<dbReference type="Pfam" id="PF02554">
    <property type="entry name" value="CstA"/>
    <property type="match status" value="1"/>
</dbReference>
<keyword evidence="4 7" id="KW-0812">Transmembrane</keyword>
<feature type="transmembrane region" description="Helical" evidence="7">
    <location>
        <begin position="7"/>
        <end position="26"/>
    </location>
</feature>
<dbReference type="PANTHER" id="PTHR30252:SF0">
    <property type="entry name" value="PEPTIDE TRANSPORTER CSTA"/>
    <property type="match status" value="1"/>
</dbReference>
<evidence type="ECO:0000256" key="7">
    <source>
        <dbReference type="SAM" id="Phobius"/>
    </source>
</evidence>
<feature type="transmembrane region" description="Helical" evidence="7">
    <location>
        <begin position="122"/>
        <end position="146"/>
    </location>
</feature>
<evidence type="ECO:0000256" key="4">
    <source>
        <dbReference type="ARBA" id="ARBA00022692"/>
    </source>
</evidence>
<dbReference type="KEGG" id="fcz:IMF26_01755"/>
<organism evidence="9">
    <name type="scientific">Candidatus Fermentithermobacillus carboniphilus</name>
    <dbReference type="NCBI Taxonomy" id="3085328"/>
    <lineage>
        <taxon>Bacteria</taxon>
        <taxon>Bacillati</taxon>
        <taxon>Bacillota</taxon>
        <taxon>Candidatus Fermentithermobacillia</taxon>
        <taxon>Candidatus Fermentithermobacillales</taxon>
        <taxon>Candidatus Fermentithermobacillaceae</taxon>
        <taxon>Candidatus Fermentithermobacillus</taxon>
    </lineage>
</organism>
<dbReference type="InterPro" id="IPR051605">
    <property type="entry name" value="CstA"/>
</dbReference>
<dbReference type="PANTHER" id="PTHR30252">
    <property type="entry name" value="INNER MEMBRANE PEPTIDE TRANSPORTER"/>
    <property type="match status" value="1"/>
</dbReference>
<dbReference type="InterPro" id="IPR003706">
    <property type="entry name" value="CstA_N"/>
</dbReference>
<feature type="transmembrane region" description="Helical" evidence="7">
    <location>
        <begin position="96"/>
        <end position="116"/>
    </location>
</feature>
<evidence type="ECO:0000256" key="6">
    <source>
        <dbReference type="ARBA" id="ARBA00023136"/>
    </source>
</evidence>
<evidence type="ECO:0000256" key="2">
    <source>
        <dbReference type="ARBA" id="ARBA00007755"/>
    </source>
</evidence>
<keyword evidence="3" id="KW-1003">Cell membrane</keyword>
<dbReference type="AlphaFoldDB" id="A0AAT9LCN8"/>
<reference evidence="9" key="2">
    <citation type="journal article" date="2023" name="Biology">
        <title>Prokaryotic Life Associated with Coal-Fire Gas Vents Revealed by Metagenomics.</title>
        <authorList>
            <person name="Kadnikov V.V."/>
            <person name="Mardanov A.V."/>
            <person name="Beletsky A.V."/>
            <person name="Karnachuk O.V."/>
            <person name="Ravin N.V."/>
        </authorList>
    </citation>
    <scope>NUCLEOTIDE SEQUENCE</scope>
    <source>
        <strain evidence="9">Bu02</strain>
    </source>
</reference>
<keyword evidence="5 7" id="KW-1133">Transmembrane helix</keyword>
<comment type="similarity">
    <text evidence="2">Belongs to the peptide transporter carbon starvation (CstA) (TC 2.A.114) family.</text>
</comment>
<evidence type="ECO:0000256" key="1">
    <source>
        <dbReference type="ARBA" id="ARBA00004651"/>
    </source>
</evidence>
<keyword evidence="6 7" id="KW-0472">Membrane</keyword>
<feature type="transmembrane region" description="Helical" evidence="7">
    <location>
        <begin position="61"/>
        <end position="84"/>
    </location>
</feature>
<dbReference type="GO" id="GO:0009267">
    <property type="term" value="P:cellular response to starvation"/>
    <property type="evidence" value="ECO:0007669"/>
    <property type="project" value="InterPro"/>
</dbReference>
<accession>A0AAT9LCN8</accession>
<dbReference type="EMBL" id="CP062796">
    <property type="protein sequence ID" value="QUL98830.1"/>
    <property type="molecule type" value="Genomic_DNA"/>
</dbReference>
<feature type="domain" description="CstA N-terminal" evidence="8">
    <location>
        <begin position="57"/>
        <end position="107"/>
    </location>
</feature>
<evidence type="ECO:0000256" key="5">
    <source>
        <dbReference type="ARBA" id="ARBA00022989"/>
    </source>
</evidence>
<reference evidence="9" key="1">
    <citation type="submission" date="2020-10" db="EMBL/GenBank/DDBJ databases">
        <authorList>
            <person name="Kadnikov V."/>
            <person name="Beletsky A.V."/>
            <person name="Mardanov A.V."/>
            <person name="Karnachuk O.V."/>
            <person name="Ravin N.V."/>
        </authorList>
    </citation>
    <scope>NUCLEOTIDE SEQUENCE</scope>
    <source>
        <strain evidence="9">Bu02</strain>
    </source>
</reference>
<dbReference type="GO" id="GO:0005886">
    <property type="term" value="C:plasma membrane"/>
    <property type="evidence" value="ECO:0007669"/>
    <property type="project" value="UniProtKB-SubCell"/>
</dbReference>
<comment type="subcellular location">
    <subcellularLocation>
        <location evidence="1">Cell membrane</location>
        <topology evidence="1">Multi-pass membrane protein</topology>
    </subcellularLocation>
</comment>
<sequence length="161" mass="17486">MLGYGGMILEGVLAVLVILAVTSGVTQETWLKTYANYAKVPTLPTFAEGGARIAFRKGANVIWPLFGATNQLLAGLALLVTAYLAKQKKPLQYTMVPMVFMVVMTTWGMVANLLNYVAKGDWLLTVIDAIVIVLELWLIAEAWAVIRRVTSNKAPSQNTAA</sequence>
<gene>
    <name evidence="9" type="ORF">IMF26_01755</name>
</gene>
<evidence type="ECO:0000259" key="8">
    <source>
        <dbReference type="Pfam" id="PF02554"/>
    </source>
</evidence>
<protein>
    <recommendedName>
        <fullName evidence="8">CstA N-terminal domain-containing protein</fullName>
    </recommendedName>
</protein>
<evidence type="ECO:0000256" key="3">
    <source>
        <dbReference type="ARBA" id="ARBA00022475"/>
    </source>
</evidence>
<proteinExistence type="inferred from homology"/>
<name>A0AAT9LCN8_9FIRM</name>
<evidence type="ECO:0000313" key="9">
    <source>
        <dbReference type="EMBL" id="QUL98830.1"/>
    </source>
</evidence>